<sequence>MPCPPYRIGRFVFDPAEAGVVPASDLLLPFPPLGCRLIIFLLVYSLQLLQPLFFILFPVVSEPVWPPYRAFCLIRNPQPLLVIQF</sequence>
<keyword evidence="3" id="KW-1185">Reference proteome</keyword>
<name>A0A395HV53_ASPHC</name>
<dbReference type="RefSeq" id="XP_025550437.1">
    <property type="nucleotide sequence ID" value="XM_025701184.1"/>
</dbReference>
<protein>
    <submittedName>
        <fullName evidence="2">Uncharacterized protein</fullName>
    </submittedName>
</protein>
<organism evidence="2 3">
    <name type="scientific">Aspergillus homomorphus (strain CBS 101889)</name>
    <dbReference type="NCBI Taxonomy" id="1450537"/>
    <lineage>
        <taxon>Eukaryota</taxon>
        <taxon>Fungi</taxon>
        <taxon>Dikarya</taxon>
        <taxon>Ascomycota</taxon>
        <taxon>Pezizomycotina</taxon>
        <taxon>Eurotiomycetes</taxon>
        <taxon>Eurotiomycetidae</taxon>
        <taxon>Eurotiales</taxon>
        <taxon>Aspergillaceae</taxon>
        <taxon>Aspergillus</taxon>
        <taxon>Aspergillus subgen. Circumdati</taxon>
    </lineage>
</organism>
<keyword evidence="1" id="KW-0812">Transmembrane</keyword>
<dbReference type="GeneID" id="37205473"/>
<proteinExistence type="predicted"/>
<dbReference type="AlphaFoldDB" id="A0A395HV53"/>
<gene>
    <name evidence="2" type="ORF">BO97DRAFT_99951</name>
</gene>
<evidence type="ECO:0000313" key="3">
    <source>
        <dbReference type="Proteomes" id="UP000248961"/>
    </source>
</evidence>
<reference evidence="2 3" key="1">
    <citation type="submission" date="2018-02" db="EMBL/GenBank/DDBJ databases">
        <title>The genomes of Aspergillus section Nigri reveals drivers in fungal speciation.</title>
        <authorList>
            <consortium name="DOE Joint Genome Institute"/>
            <person name="Vesth T.C."/>
            <person name="Nybo J."/>
            <person name="Theobald S."/>
            <person name="Brandl J."/>
            <person name="Frisvad J.C."/>
            <person name="Nielsen K.F."/>
            <person name="Lyhne E.K."/>
            <person name="Kogle M.E."/>
            <person name="Kuo A."/>
            <person name="Riley R."/>
            <person name="Clum A."/>
            <person name="Nolan M."/>
            <person name="Lipzen A."/>
            <person name="Salamov A."/>
            <person name="Henrissat B."/>
            <person name="Wiebenga A."/>
            <person name="De vries R.P."/>
            <person name="Grigoriev I.V."/>
            <person name="Mortensen U.H."/>
            <person name="Andersen M.R."/>
            <person name="Baker S.E."/>
        </authorList>
    </citation>
    <scope>NUCLEOTIDE SEQUENCE [LARGE SCALE GENOMIC DNA]</scope>
    <source>
        <strain evidence="2 3">CBS 101889</strain>
    </source>
</reference>
<feature type="transmembrane region" description="Helical" evidence="1">
    <location>
        <begin position="37"/>
        <end position="60"/>
    </location>
</feature>
<evidence type="ECO:0000313" key="2">
    <source>
        <dbReference type="EMBL" id="RAL11283.1"/>
    </source>
</evidence>
<keyword evidence="1" id="KW-1133">Transmembrane helix</keyword>
<keyword evidence="1" id="KW-0472">Membrane</keyword>
<dbReference type="VEuPathDB" id="FungiDB:BO97DRAFT_99951"/>
<accession>A0A395HV53</accession>
<evidence type="ECO:0000256" key="1">
    <source>
        <dbReference type="SAM" id="Phobius"/>
    </source>
</evidence>
<dbReference type="Proteomes" id="UP000248961">
    <property type="component" value="Unassembled WGS sequence"/>
</dbReference>
<dbReference type="EMBL" id="KZ824289">
    <property type="protein sequence ID" value="RAL11283.1"/>
    <property type="molecule type" value="Genomic_DNA"/>
</dbReference>